<evidence type="ECO:0000256" key="1">
    <source>
        <dbReference type="ARBA" id="ARBA00004479"/>
    </source>
</evidence>
<comment type="similarity">
    <text evidence="2">Belongs to the Toll-like receptor family.</text>
</comment>
<gene>
    <name evidence="15" type="ORF">V1264_019799</name>
</gene>
<dbReference type="GO" id="GO:0038023">
    <property type="term" value="F:signaling receptor activity"/>
    <property type="evidence" value="ECO:0007669"/>
    <property type="project" value="TreeGrafter"/>
</dbReference>
<keyword evidence="11" id="KW-0675">Receptor</keyword>
<evidence type="ECO:0000256" key="5">
    <source>
        <dbReference type="ARBA" id="ARBA00022692"/>
    </source>
</evidence>
<dbReference type="InterPro" id="IPR001611">
    <property type="entry name" value="Leu-rich_rpt"/>
</dbReference>
<reference evidence="15 16" key="1">
    <citation type="submission" date="2024-02" db="EMBL/GenBank/DDBJ databases">
        <title>Chromosome-scale genome assembly of the rough periwinkle Littorina saxatilis.</title>
        <authorList>
            <person name="De Jode A."/>
            <person name="Faria R."/>
            <person name="Formenti G."/>
            <person name="Sims Y."/>
            <person name="Smith T.P."/>
            <person name="Tracey A."/>
            <person name="Wood J.M.D."/>
            <person name="Zagrodzka Z.B."/>
            <person name="Johannesson K."/>
            <person name="Butlin R.K."/>
            <person name="Leder E.H."/>
        </authorList>
    </citation>
    <scope>NUCLEOTIDE SEQUENCE [LARGE SCALE GENOMIC DNA]</scope>
    <source>
        <strain evidence="15">Snail1</strain>
        <tissue evidence="15">Muscle</tissue>
    </source>
</reference>
<keyword evidence="5 13" id="KW-0812">Transmembrane</keyword>
<dbReference type="PANTHER" id="PTHR24365:SF541">
    <property type="entry name" value="PROTEIN TOLL-RELATED"/>
    <property type="match status" value="1"/>
</dbReference>
<dbReference type="InterPro" id="IPR003591">
    <property type="entry name" value="Leu-rich_rpt_typical-subtyp"/>
</dbReference>
<dbReference type="InterPro" id="IPR035897">
    <property type="entry name" value="Toll_tir_struct_dom_sf"/>
</dbReference>
<dbReference type="InterPro" id="IPR000157">
    <property type="entry name" value="TIR_dom"/>
</dbReference>
<feature type="transmembrane region" description="Helical" evidence="13">
    <location>
        <begin position="463"/>
        <end position="482"/>
    </location>
</feature>
<evidence type="ECO:0000313" key="16">
    <source>
        <dbReference type="Proteomes" id="UP001374579"/>
    </source>
</evidence>
<feature type="domain" description="TIR" evidence="14">
    <location>
        <begin position="510"/>
        <end position="648"/>
    </location>
</feature>
<dbReference type="SUPFAM" id="SSF52200">
    <property type="entry name" value="Toll/Interleukin receptor TIR domain"/>
    <property type="match status" value="1"/>
</dbReference>
<dbReference type="InterPro" id="IPR032675">
    <property type="entry name" value="LRR_dom_sf"/>
</dbReference>
<evidence type="ECO:0000256" key="11">
    <source>
        <dbReference type="ARBA" id="ARBA00023170"/>
    </source>
</evidence>
<dbReference type="SMART" id="SM00255">
    <property type="entry name" value="TIR"/>
    <property type="match status" value="1"/>
</dbReference>
<evidence type="ECO:0000256" key="6">
    <source>
        <dbReference type="ARBA" id="ARBA00022729"/>
    </source>
</evidence>
<evidence type="ECO:0000256" key="2">
    <source>
        <dbReference type="ARBA" id="ARBA00009634"/>
    </source>
</evidence>
<organism evidence="15 16">
    <name type="scientific">Littorina saxatilis</name>
    <dbReference type="NCBI Taxonomy" id="31220"/>
    <lineage>
        <taxon>Eukaryota</taxon>
        <taxon>Metazoa</taxon>
        <taxon>Spiralia</taxon>
        <taxon>Lophotrochozoa</taxon>
        <taxon>Mollusca</taxon>
        <taxon>Gastropoda</taxon>
        <taxon>Caenogastropoda</taxon>
        <taxon>Littorinimorpha</taxon>
        <taxon>Littorinoidea</taxon>
        <taxon>Littorinidae</taxon>
        <taxon>Littorina</taxon>
    </lineage>
</organism>
<dbReference type="SMART" id="SM00369">
    <property type="entry name" value="LRR_TYP"/>
    <property type="match status" value="6"/>
</dbReference>
<dbReference type="PROSITE" id="PS50104">
    <property type="entry name" value="TIR"/>
    <property type="match status" value="1"/>
</dbReference>
<protein>
    <recommendedName>
        <fullName evidence="14">TIR domain-containing protein</fullName>
    </recommendedName>
</protein>
<dbReference type="EMBL" id="JBAMIC010000010">
    <property type="protein sequence ID" value="KAK7101413.1"/>
    <property type="molecule type" value="Genomic_DNA"/>
</dbReference>
<proteinExistence type="inferred from homology"/>
<keyword evidence="9 13" id="KW-1133">Transmembrane helix</keyword>
<dbReference type="PANTHER" id="PTHR24365">
    <property type="entry name" value="TOLL-LIKE RECEPTOR"/>
    <property type="match status" value="1"/>
</dbReference>
<comment type="subcellular location">
    <subcellularLocation>
        <location evidence="1">Membrane</location>
        <topology evidence="1">Single-pass type I membrane protein</topology>
    </subcellularLocation>
</comment>
<evidence type="ECO:0000256" key="7">
    <source>
        <dbReference type="ARBA" id="ARBA00022737"/>
    </source>
</evidence>
<sequence length="662" mass="75737">MADCSQNFGNLTFIPRLPSECTVLNFSYNSLKAIQHDDFFKNVSQLTALDMGNNGLSFISPKAFLALGRLDRVHLDSNALAYADLTPVFLAKKIKKLFLRNLKIGPPTEDFFRQKPMPRLRKIDLSLNPIQELNLSVFLPLPYLQEIRAAGCRLTTVISVPLPHLNELHLDSNALYNLPHTCSQNGSSLFHRLWHLTIEQNKIATLSNHICLPNLRFLDLSRNPISVFEKDMFRLRFPSLTQIMLQYIPWHSISRLEKFAFRHPRLAVVSLMSSNIPFVYESVDPECFAGSPRLSFLQLSHNKATGLSEAKFAQLFGSANNLNKLSLGDCDIETITKKTFSQLRKLKTLYLFQNKLTYIEGGAFDSLPDLRELNLGRNQLATVQASLFSLDTQRRLHSLDLSGNPFVCSCDLMWFKQWFVSSPSLFQHSHFTYTCRNSSATVLLKDLSLVEQACLLSHNTSTIIITAIAVVLVLGSIVCTVYRHRWYIRLVLTFRTRGFARQQQRPEGNYCYDLFVSFASEDLDWVCEHLIPNLEDRLGLRLCVHERDFTPGKNILENIEDCVDSSRRILMIFSQHFAHSNWCQFELTFCLRHVFENDDALLVTCLGDVASRELSSTMMAVLDTTTYIQWEERVEERGVFWERIEFALRALLRQAQGVGAVA</sequence>
<evidence type="ECO:0000256" key="13">
    <source>
        <dbReference type="SAM" id="Phobius"/>
    </source>
</evidence>
<dbReference type="PRINTS" id="PR01537">
    <property type="entry name" value="INTRLKN1R1F"/>
</dbReference>
<keyword evidence="8" id="KW-0391">Immunity</keyword>
<dbReference type="Proteomes" id="UP001374579">
    <property type="component" value="Unassembled WGS sequence"/>
</dbReference>
<name>A0AAN9B9X1_9CAEN</name>
<dbReference type="FunFam" id="3.40.50.10140:FF:000001">
    <property type="entry name" value="Toll-like receptor 2"/>
    <property type="match status" value="1"/>
</dbReference>
<evidence type="ECO:0000256" key="3">
    <source>
        <dbReference type="ARBA" id="ARBA00022588"/>
    </source>
</evidence>
<keyword evidence="10 13" id="KW-0472">Membrane</keyword>
<evidence type="ECO:0000259" key="14">
    <source>
        <dbReference type="PROSITE" id="PS50104"/>
    </source>
</evidence>
<dbReference type="GO" id="GO:0005886">
    <property type="term" value="C:plasma membrane"/>
    <property type="evidence" value="ECO:0007669"/>
    <property type="project" value="TreeGrafter"/>
</dbReference>
<keyword evidence="6" id="KW-0732">Signal</keyword>
<keyword evidence="7" id="KW-0677">Repeat</keyword>
<dbReference type="PROSITE" id="PS51450">
    <property type="entry name" value="LRR"/>
    <property type="match status" value="1"/>
</dbReference>
<keyword evidence="4" id="KW-0433">Leucine-rich repeat</keyword>
<dbReference type="Pfam" id="PF13855">
    <property type="entry name" value="LRR_8"/>
    <property type="match status" value="2"/>
</dbReference>
<dbReference type="Gene3D" id="3.80.10.10">
    <property type="entry name" value="Ribonuclease Inhibitor"/>
    <property type="match status" value="3"/>
</dbReference>
<keyword evidence="12" id="KW-0325">Glycoprotein</keyword>
<evidence type="ECO:0000256" key="8">
    <source>
        <dbReference type="ARBA" id="ARBA00022859"/>
    </source>
</evidence>
<dbReference type="GO" id="GO:0007165">
    <property type="term" value="P:signal transduction"/>
    <property type="evidence" value="ECO:0007669"/>
    <property type="project" value="InterPro"/>
</dbReference>
<dbReference type="SUPFAM" id="SSF52058">
    <property type="entry name" value="L domain-like"/>
    <property type="match status" value="1"/>
</dbReference>
<evidence type="ECO:0000313" key="15">
    <source>
        <dbReference type="EMBL" id="KAK7101413.1"/>
    </source>
</evidence>
<comment type="caution">
    <text evidence="15">The sequence shown here is derived from an EMBL/GenBank/DDBJ whole genome shotgun (WGS) entry which is preliminary data.</text>
</comment>
<dbReference type="Pfam" id="PF01582">
    <property type="entry name" value="TIR"/>
    <property type="match status" value="1"/>
</dbReference>
<accession>A0AAN9B9X1</accession>
<dbReference type="GO" id="GO:0045087">
    <property type="term" value="P:innate immune response"/>
    <property type="evidence" value="ECO:0007669"/>
    <property type="project" value="UniProtKB-KW"/>
</dbReference>
<dbReference type="Gene3D" id="3.40.50.10140">
    <property type="entry name" value="Toll/interleukin-1 receptor homology (TIR) domain"/>
    <property type="match status" value="1"/>
</dbReference>
<dbReference type="AlphaFoldDB" id="A0AAN9B9X1"/>
<evidence type="ECO:0000256" key="9">
    <source>
        <dbReference type="ARBA" id="ARBA00022989"/>
    </source>
</evidence>
<evidence type="ECO:0000256" key="10">
    <source>
        <dbReference type="ARBA" id="ARBA00023136"/>
    </source>
</evidence>
<evidence type="ECO:0000256" key="12">
    <source>
        <dbReference type="ARBA" id="ARBA00023180"/>
    </source>
</evidence>
<keyword evidence="3" id="KW-0399">Innate immunity</keyword>
<evidence type="ECO:0000256" key="4">
    <source>
        <dbReference type="ARBA" id="ARBA00022614"/>
    </source>
</evidence>
<keyword evidence="16" id="KW-1185">Reference proteome</keyword>